<dbReference type="GeneTree" id="ENSGT00940000156261"/>
<keyword evidence="7" id="KW-1185">Reference proteome</keyword>
<dbReference type="InterPro" id="IPR001194">
    <property type="entry name" value="cDENN_dom"/>
</dbReference>
<dbReference type="GO" id="GO:0005829">
    <property type="term" value="C:cytosol"/>
    <property type="evidence" value="ECO:0007669"/>
    <property type="project" value="TreeGrafter"/>
</dbReference>
<reference evidence="6" key="3">
    <citation type="submission" date="2025-09" db="UniProtKB">
        <authorList>
            <consortium name="Ensembl"/>
        </authorList>
    </citation>
    <scope>IDENTIFICATION</scope>
</reference>
<feature type="compositionally biased region" description="Polar residues" evidence="4">
    <location>
        <begin position="581"/>
        <end position="593"/>
    </location>
</feature>
<dbReference type="Proteomes" id="UP000314980">
    <property type="component" value="Unassembled WGS sequence"/>
</dbReference>
<dbReference type="Ensembl" id="ENSLCAT00010026413.1">
    <property type="protein sequence ID" value="ENSLCAP00010025863.1"/>
    <property type="gene ID" value="ENSLCAG00010012068.1"/>
</dbReference>
<evidence type="ECO:0000259" key="5">
    <source>
        <dbReference type="PROSITE" id="PS50211"/>
    </source>
</evidence>
<feature type="region of interest" description="Disordered" evidence="4">
    <location>
        <begin position="686"/>
        <end position="716"/>
    </location>
</feature>
<dbReference type="Gene3D" id="3.30.450.200">
    <property type="match status" value="1"/>
</dbReference>
<evidence type="ECO:0000256" key="3">
    <source>
        <dbReference type="ARBA" id="ARBA00023329"/>
    </source>
</evidence>
<dbReference type="InterPro" id="IPR040032">
    <property type="entry name" value="DENND1A/B/C"/>
</dbReference>
<keyword evidence="3" id="KW-0968">Cytoplasmic vesicle</keyword>
<evidence type="ECO:0000256" key="1">
    <source>
        <dbReference type="ARBA" id="ARBA00004132"/>
    </source>
</evidence>
<comment type="subcellular location">
    <subcellularLocation>
        <location evidence="1">Cytoplasmic vesicle</location>
        <location evidence="1">Clathrin-coated vesicle</location>
    </subcellularLocation>
</comment>
<dbReference type="GO" id="GO:0006897">
    <property type="term" value="P:endocytosis"/>
    <property type="evidence" value="ECO:0007669"/>
    <property type="project" value="TreeGrafter"/>
</dbReference>
<organism evidence="6 7">
    <name type="scientific">Lates calcarifer</name>
    <name type="common">Barramundi</name>
    <name type="synonym">Holocentrus calcarifer</name>
    <dbReference type="NCBI Taxonomy" id="8187"/>
    <lineage>
        <taxon>Eukaryota</taxon>
        <taxon>Metazoa</taxon>
        <taxon>Chordata</taxon>
        <taxon>Craniata</taxon>
        <taxon>Vertebrata</taxon>
        <taxon>Euteleostomi</taxon>
        <taxon>Actinopterygii</taxon>
        <taxon>Neopterygii</taxon>
        <taxon>Teleostei</taxon>
        <taxon>Neoteleostei</taxon>
        <taxon>Acanthomorphata</taxon>
        <taxon>Carangaria</taxon>
        <taxon>Carangaria incertae sedis</taxon>
        <taxon>Centropomidae</taxon>
        <taxon>Lates</taxon>
    </lineage>
</organism>
<feature type="region of interest" description="Disordered" evidence="4">
    <location>
        <begin position="864"/>
        <end position="884"/>
    </location>
</feature>
<dbReference type="InterPro" id="IPR043153">
    <property type="entry name" value="DENN_C"/>
</dbReference>
<dbReference type="PANTHER" id="PTHR13196:SF22">
    <property type="entry name" value="DENN DOMAIN-CONTAINING PROTEIN 1A"/>
    <property type="match status" value="1"/>
</dbReference>
<dbReference type="SMART" id="SM00799">
    <property type="entry name" value="DENN"/>
    <property type="match status" value="1"/>
</dbReference>
<feature type="compositionally biased region" description="Basic and acidic residues" evidence="4">
    <location>
        <begin position="871"/>
        <end position="884"/>
    </location>
</feature>
<dbReference type="Pfam" id="PF03455">
    <property type="entry name" value="dDENN"/>
    <property type="match status" value="1"/>
</dbReference>
<evidence type="ECO:0000313" key="6">
    <source>
        <dbReference type="Ensembl" id="ENSLCAP00010025863.1"/>
    </source>
</evidence>
<dbReference type="FunFam" id="3.40.50.11500:FF:000001">
    <property type="entry name" value="Putative DENN domain-containing protein 1A"/>
    <property type="match status" value="1"/>
</dbReference>
<proteinExistence type="predicted"/>
<dbReference type="InterPro" id="IPR005112">
    <property type="entry name" value="dDENN_dom"/>
</dbReference>
<name>A0A4W6DLW2_LATCA</name>
<evidence type="ECO:0000256" key="4">
    <source>
        <dbReference type="SAM" id="MobiDB-lite"/>
    </source>
</evidence>
<dbReference type="GO" id="GO:0032456">
    <property type="term" value="P:endocytic recycling"/>
    <property type="evidence" value="ECO:0007669"/>
    <property type="project" value="TreeGrafter"/>
</dbReference>
<dbReference type="GO" id="GO:0005085">
    <property type="term" value="F:guanyl-nucleotide exchange factor activity"/>
    <property type="evidence" value="ECO:0007669"/>
    <property type="project" value="UniProtKB-KW"/>
</dbReference>
<dbReference type="GO" id="GO:0030136">
    <property type="term" value="C:clathrin-coated vesicle"/>
    <property type="evidence" value="ECO:0007669"/>
    <property type="project" value="UniProtKB-SubCell"/>
</dbReference>
<dbReference type="Pfam" id="PF02141">
    <property type="entry name" value="DENN"/>
    <property type="match status" value="1"/>
</dbReference>
<dbReference type="Gene3D" id="3.40.50.11500">
    <property type="match status" value="1"/>
</dbReference>
<sequence length="884" mass="97144">TRGSQTFWGQGPVGQNFTFVLTDIESKQRFGFCRLSSGAHTCYCILSYLPWFEVFYKLLNILADYTIKGQVSTGAHHVLSHHHSFFTVPDTRELPSIPENRNLTEYFVAVDVNNMLHLYASMLYERRILICCSKLSTLTACVHGSAAMLYPMHWQHVYIPVLPQHLLDYCCAPMPYLIGVHSSLMEKVRGMALDDVVVLNVDTNTLETPYDDLQSLPNDVVSSLKSRLKKVSTTTGDGVARAFLKSQAALFGSYRNALQIESGEPITFNEETFVNHRSSAMRQFLQNAIQLQLFKQFIDGRLDLLNSGEGFSDIFEEEINMGEYAGSDKTYHQWLFTVKRGGGAIFNTVKTKANPAMKTVYKFAKDHAKMRIKEVKSRLKQKVSENGFSTGGSAVIDDDNTAGVTSSTSAIRREGPLRTWDDHRPITVHFGQVGRNRAGWYGAMEQGPQPYRSLKEVELIEGDDPSFGAESHTAPPSPVNEKFSNVNLLGDIFGCQDEPDSQPVTLAKSLEDLRTPKDPVELQAKFTYQRMDLSIDEHSRTLPGLKLSTPYNKLWSIGREETALPVCAPPTCDRPASVQLPVQTEAHSPSRESSGMGPDPLEPSTPGNITIPRPHGRKTPELGTVLQPPVVQSRTKAAGTVEGRTISGGQEFRQALSMTTDGDLLKPTKVAKDSIDLISLLDPLKSSAQTSTTSLNDGVDIGMSSSSSKPTLPPRSYPQGLPPFPVHPHISLNPFAQSLQHTSPQMHYSPTVSGNPFSAVCGPPPGSYSHTPPQPQSFSTLPGLYRHHSPSSSALPPSYGLLQSALPSSVTSLPHSSISNHALSSLADISVPSTTMNMLAKPLHAEGDSQKALDPFGDLLTMAKPATPQKKKVEDLRRRWETFD</sequence>
<dbReference type="GO" id="GO:1901981">
    <property type="term" value="F:phosphatidylinositol phosphate binding"/>
    <property type="evidence" value="ECO:0007669"/>
    <property type="project" value="TreeGrafter"/>
</dbReference>
<protein>
    <submittedName>
        <fullName evidence="6">DENN domain containing 1A</fullName>
    </submittedName>
</protein>
<dbReference type="PROSITE" id="PS50211">
    <property type="entry name" value="DENN"/>
    <property type="match status" value="1"/>
</dbReference>
<dbReference type="Gene3D" id="6.10.140.1000">
    <property type="match status" value="1"/>
</dbReference>
<keyword evidence="2" id="KW-0344">Guanine-nucleotide releasing factor</keyword>
<reference evidence="6" key="2">
    <citation type="submission" date="2025-08" db="UniProtKB">
        <authorList>
            <consortium name="Ensembl"/>
        </authorList>
    </citation>
    <scope>IDENTIFICATION</scope>
</reference>
<evidence type="ECO:0000256" key="2">
    <source>
        <dbReference type="ARBA" id="ARBA00022658"/>
    </source>
</evidence>
<dbReference type="SMART" id="SM00801">
    <property type="entry name" value="dDENN"/>
    <property type="match status" value="1"/>
</dbReference>
<dbReference type="AlphaFoldDB" id="A0A4W6DLW2"/>
<evidence type="ECO:0000313" key="7">
    <source>
        <dbReference type="Proteomes" id="UP000314980"/>
    </source>
</evidence>
<feature type="region of interest" description="Disordered" evidence="4">
    <location>
        <begin position="581"/>
        <end position="626"/>
    </location>
</feature>
<feature type="domain" description="UDENN" evidence="5">
    <location>
        <begin position="1"/>
        <end position="308"/>
    </location>
</feature>
<dbReference type="InterPro" id="IPR037516">
    <property type="entry name" value="Tripartite_DENN"/>
</dbReference>
<reference evidence="7" key="1">
    <citation type="submission" date="2015-09" db="EMBL/GenBank/DDBJ databases">
        <authorList>
            <person name="Sai Rama Sridatta P."/>
        </authorList>
    </citation>
    <scope>NUCLEOTIDE SEQUENCE [LARGE SCALE GENOMIC DNA]</scope>
</reference>
<gene>
    <name evidence="6" type="primary">DENND1A</name>
    <name evidence="6" type="synonym">dennd1a</name>
</gene>
<accession>A0A4W6DLW2</accession>
<dbReference type="PANTHER" id="PTHR13196">
    <property type="entry name" value="DENN DOMAIN-CONTAINING"/>
    <property type="match status" value="1"/>
</dbReference>